<evidence type="ECO:0000313" key="3">
    <source>
        <dbReference type="Proteomes" id="UP000219565"/>
    </source>
</evidence>
<keyword evidence="3" id="KW-1185">Reference proteome</keyword>
<dbReference type="Pfam" id="PF00196">
    <property type="entry name" value="GerE"/>
    <property type="match status" value="1"/>
</dbReference>
<name>A0A285L9T4_9NOCA</name>
<gene>
    <name evidence="2" type="ORF">SAMN04244553_1927</name>
</gene>
<dbReference type="EMBL" id="OBEG01000002">
    <property type="protein sequence ID" value="SNY80366.1"/>
    <property type="molecule type" value="Genomic_DNA"/>
</dbReference>
<dbReference type="Gene3D" id="1.10.10.10">
    <property type="entry name" value="Winged helix-like DNA-binding domain superfamily/Winged helix DNA-binding domain"/>
    <property type="match status" value="1"/>
</dbReference>
<dbReference type="AlphaFoldDB" id="A0A285L9T4"/>
<dbReference type="Proteomes" id="UP000219565">
    <property type="component" value="Unassembled WGS sequence"/>
</dbReference>
<accession>A0A285L9T4</accession>
<evidence type="ECO:0000313" key="2">
    <source>
        <dbReference type="EMBL" id="SNY80366.1"/>
    </source>
</evidence>
<sequence length="178" mass="19789">MALNRLGLTAEQERIYRRLLREHGLDEAPTPAERAVLAELRALGLLHDDLTPKSPAAAVEILMHRRLAEAQRQLAGLSAAWDALRELDAEHRTGNPVSPVEFLPTPADSARRIHERPLSATELRVLQALTCHDTDETAARSMNVSVRKFRAHVASAMDRLGARTRFQAALLAKEKGWL</sequence>
<dbReference type="SMART" id="SM00421">
    <property type="entry name" value="HTH_LUXR"/>
    <property type="match status" value="1"/>
</dbReference>
<organism evidence="2 3">
    <name type="scientific">Nocardia amikacinitolerans</name>
    <dbReference type="NCBI Taxonomy" id="756689"/>
    <lineage>
        <taxon>Bacteria</taxon>
        <taxon>Bacillati</taxon>
        <taxon>Actinomycetota</taxon>
        <taxon>Actinomycetes</taxon>
        <taxon>Mycobacteriales</taxon>
        <taxon>Nocardiaceae</taxon>
        <taxon>Nocardia</taxon>
    </lineage>
</organism>
<dbReference type="RefSeq" id="WP_097244670.1">
    <property type="nucleotide sequence ID" value="NZ_OBEG01000002.1"/>
</dbReference>
<dbReference type="OrthoDB" id="4266042at2"/>
<dbReference type="InterPro" id="IPR016032">
    <property type="entry name" value="Sig_transdc_resp-reg_C-effctor"/>
</dbReference>
<proteinExistence type="predicted"/>
<dbReference type="SUPFAM" id="SSF46894">
    <property type="entry name" value="C-terminal effector domain of the bipartite response regulators"/>
    <property type="match status" value="1"/>
</dbReference>
<dbReference type="GO" id="GO:0006355">
    <property type="term" value="P:regulation of DNA-templated transcription"/>
    <property type="evidence" value="ECO:0007669"/>
    <property type="project" value="InterPro"/>
</dbReference>
<dbReference type="STRING" id="1379680.GCA_001612615_01483"/>
<protein>
    <submittedName>
        <fullName evidence="2">Regulatory protein, luxR family</fullName>
    </submittedName>
</protein>
<dbReference type="InterPro" id="IPR000792">
    <property type="entry name" value="Tscrpt_reg_LuxR_C"/>
</dbReference>
<feature type="domain" description="HTH luxR-type" evidence="1">
    <location>
        <begin position="115"/>
        <end position="172"/>
    </location>
</feature>
<dbReference type="InterPro" id="IPR036388">
    <property type="entry name" value="WH-like_DNA-bd_sf"/>
</dbReference>
<reference evidence="2 3" key="1">
    <citation type="submission" date="2017-09" db="EMBL/GenBank/DDBJ databases">
        <authorList>
            <person name="Ehlers B."/>
            <person name="Leendertz F.H."/>
        </authorList>
    </citation>
    <scope>NUCLEOTIDE SEQUENCE [LARGE SCALE GENOMIC DNA]</scope>
    <source>
        <strain evidence="2 3">DSM 45537</strain>
    </source>
</reference>
<dbReference type="GO" id="GO:0003677">
    <property type="term" value="F:DNA binding"/>
    <property type="evidence" value="ECO:0007669"/>
    <property type="project" value="InterPro"/>
</dbReference>
<evidence type="ECO:0000259" key="1">
    <source>
        <dbReference type="SMART" id="SM00421"/>
    </source>
</evidence>